<keyword evidence="4" id="KW-0238">DNA-binding</keyword>
<evidence type="ECO:0000256" key="1">
    <source>
        <dbReference type="ARBA" id="ARBA00022490"/>
    </source>
</evidence>
<accession>A0A3S4U7C9</accession>
<gene>
    <name evidence="5" type="primary">mukB_1</name>
    <name evidence="5" type="ORF">NCTC8284_02165</name>
</gene>
<dbReference type="GO" id="GO:0007059">
    <property type="term" value="P:chromosome segregation"/>
    <property type="evidence" value="ECO:0007669"/>
    <property type="project" value="UniProtKB-KW"/>
</dbReference>
<dbReference type="EMBL" id="LR134405">
    <property type="protein sequence ID" value="VEH66981.1"/>
    <property type="molecule type" value="Genomic_DNA"/>
</dbReference>
<keyword evidence="1" id="KW-0963">Cytoplasm</keyword>
<keyword evidence="2" id="KW-0159">Chromosome partition</keyword>
<evidence type="ECO:0000256" key="2">
    <source>
        <dbReference type="ARBA" id="ARBA00022829"/>
    </source>
</evidence>
<evidence type="ECO:0000256" key="3">
    <source>
        <dbReference type="ARBA" id="ARBA00023067"/>
    </source>
</evidence>
<proteinExistence type="predicted"/>
<protein>
    <submittedName>
        <fullName evidence="5">Chromosome partition protein MukB</fullName>
    </submittedName>
</protein>
<dbReference type="GO" id="GO:0030261">
    <property type="term" value="P:chromosome condensation"/>
    <property type="evidence" value="ECO:0007669"/>
    <property type="project" value="UniProtKB-KW"/>
</dbReference>
<evidence type="ECO:0000256" key="4">
    <source>
        <dbReference type="ARBA" id="ARBA00023125"/>
    </source>
</evidence>
<name>A0A3S4U7C9_9PAST</name>
<evidence type="ECO:0000313" key="6">
    <source>
        <dbReference type="Proteomes" id="UP000278733"/>
    </source>
</evidence>
<dbReference type="KEGG" id="rpne:NCTC8284_02165"/>
<reference evidence="5 6" key="1">
    <citation type="submission" date="2018-12" db="EMBL/GenBank/DDBJ databases">
        <authorList>
            <consortium name="Pathogen Informatics"/>
        </authorList>
    </citation>
    <scope>NUCLEOTIDE SEQUENCE [LARGE SCALE GENOMIC DNA]</scope>
    <source>
        <strain evidence="5 6">NCTC8284</strain>
    </source>
</reference>
<dbReference type="Proteomes" id="UP000278733">
    <property type="component" value="Chromosome"/>
</dbReference>
<organism evidence="5 6">
    <name type="scientific">Rodentibacter pneumotropicus</name>
    <dbReference type="NCBI Taxonomy" id="758"/>
    <lineage>
        <taxon>Bacteria</taxon>
        <taxon>Pseudomonadati</taxon>
        <taxon>Pseudomonadota</taxon>
        <taxon>Gammaproteobacteria</taxon>
        <taxon>Pasteurellales</taxon>
        <taxon>Pasteurellaceae</taxon>
        <taxon>Rodentibacter</taxon>
    </lineage>
</organism>
<dbReference type="GO" id="GO:0003677">
    <property type="term" value="F:DNA binding"/>
    <property type="evidence" value="ECO:0007669"/>
    <property type="project" value="UniProtKB-KW"/>
</dbReference>
<dbReference type="NCBIfam" id="NF003422">
    <property type="entry name" value="PRK04863.1"/>
    <property type="match status" value="1"/>
</dbReference>
<dbReference type="PANTHER" id="PTHR42963">
    <property type="entry name" value="CHROMOSOME PARTITION PROTEIN MUKB"/>
    <property type="match status" value="1"/>
</dbReference>
<dbReference type="Pfam" id="PF13558">
    <property type="entry name" value="SbcC_Walker_B"/>
    <property type="match status" value="1"/>
</dbReference>
<dbReference type="GO" id="GO:0005737">
    <property type="term" value="C:cytoplasm"/>
    <property type="evidence" value="ECO:0007669"/>
    <property type="project" value="TreeGrafter"/>
</dbReference>
<sequence length="363" mass="41392">MIIAAKVSWCVVLRLSRHSDVEKRLNRRELAYLSADELRSMSDKALGALRTAVADNEYLRDSLRASEDSRKPENKVRFFIAVYQHLRERIRQDIIKTDDPIDAIEQMEIELSRLTAELTGREKKLAISSESVANIMRKTIQREQNRIRMLNQGLQNIAFGQVKSVRLVVNIRDTHAMLLDALSGQQDEYQDLFNDNRITFSEAMAKLYQRINPHIDMGQRTAQTIGEELLDYRNYLELEVEVFRGADGWLRAESGALSTGEAIGTGMSILLMVVQSWEEESRRIRGKDIVPCRLLFLDEAARLDGKSISTLFELCERLDMQLLIAAPENISPEKGTTYKLVRKISGNQEHVHVVGLRGFGATE</sequence>
<evidence type="ECO:0000313" key="5">
    <source>
        <dbReference type="EMBL" id="VEH66981.1"/>
    </source>
</evidence>
<keyword evidence="3" id="KW-0226">DNA condensation</keyword>
<dbReference type="InterPro" id="IPR050308">
    <property type="entry name" value="MukB/SMC"/>
</dbReference>
<dbReference type="PANTHER" id="PTHR42963:SF1">
    <property type="entry name" value="DUF4476 DOMAIN-CONTAINING PROTEIN"/>
    <property type="match status" value="1"/>
</dbReference>
<dbReference type="Gene3D" id="3.40.1140.10">
    <property type="match status" value="1"/>
</dbReference>
<dbReference type="AlphaFoldDB" id="A0A3S4U7C9"/>